<dbReference type="EnsemblPlants" id="Zm00001eb332440_T001">
    <property type="protein sequence ID" value="Zm00001eb332440_P001"/>
    <property type="gene ID" value="Zm00001eb332440"/>
</dbReference>
<reference evidence="3" key="1">
    <citation type="journal article" date="2009" name="Science">
        <title>The B73 maize genome: complexity, diversity, and dynamics.</title>
        <authorList>
            <person name="Schnable P.S."/>
            <person name="Ware D."/>
            <person name="Fulton R.S."/>
            <person name="Stein J.C."/>
            <person name="Wei F."/>
            <person name="Pasternak S."/>
            <person name="Liang C."/>
            <person name="Zhang J."/>
            <person name="Fulton L."/>
            <person name="Graves T.A."/>
            <person name="Minx P."/>
            <person name="Reily A.D."/>
            <person name="Courtney L."/>
            <person name="Kruchowski S.S."/>
            <person name="Tomlinson C."/>
            <person name="Strong C."/>
            <person name="Delehaunty K."/>
            <person name="Fronick C."/>
            <person name="Courtney B."/>
            <person name="Rock S.M."/>
            <person name="Belter E."/>
            <person name="Du F."/>
            <person name="Kim K."/>
            <person name="Abbott R.M."/>
            <person name="Cotton M."/>
            <person name="Levy A."/>
            <person name="Marchetto P."/>
            <person name="Ochoa K."/>
            <person name="Jackson S.M."/>
            <person name="Gillam B."/>
            <person name="Chen W."/>
            <person name="Yan L."/>
            <person name="Higginbotham J."/>
            <person name="Cardenas M."/>
            <person name="Waligorski J."/>
            <person name="Applebaum E."/>
            <person name="Phelps L."/>
            <person name="Falcone J."/>
            <person name="Kanchi K."/>
            <person name="Thane T."/>
            <person name="Scimone A."/>
            <person name="Thane N."/>
            <person name="Henke J."/>
            <person name="Wang T."/>
            <person name="Ruppert J."/>
            <person name="Shah N."/>
            <person name="Rotter K."/>
            <person name="Hodges J."/>
            <person name="Ingenthron E."/>
            <person name="Cordes M."/>
            <person name="Kohlberg S."/>
            <person name="Sgro J."/>
            <person name="Delgado B."/>
            <person name="Mead K."/>
            <person name="Chinwalla A."/>
            <person name="Leonard S."/>
            <person name="Crouse K."/>
            <person name="Collura K."/>
            <person name="Kudrna D."/>
            <person name="Currie J."/>
            <person name="He R."/>
            <person name="Angelova A."/>
            <person name="Rajasekar S."/>
            <person name="Mueller T."/>
            <person name="Lomeli R."/>
            <person name="Scara G."/>
            <person name="Ko A."/>
            <person name="Delaney K."/>
            <person name="Wissotski M."/>
            <person name="Lopez G."/>
            <person name="Campos D."/>
            <person name="Braidotti M."/>
            <person name="Ashley E."/>
            <person name="Golser W."/>
            <person name="Kim H."/>
            <person name="Lee S."/>
            <person name="Lin J."/>
            <person name="Dujmic Z."/>
            <person name="Kim W."/>
            <person name="Talag J."/>
            <person name="Zuccolo A."/>
            <person name="Fan C."/>
            <person name="Sebastian A."/>
            <person name="Kramer M."/>
            <person name="Spiegel L."/>
            <person name="Nascimento L."/>
            <person name="Zutavern T."/>
            <person name="Miller B."/>
            <person name="Ambroise C."/>
            <person name="Muller S."/>
            <person name="Spooner W."/>
            <person name="Narechania A."/>
            <person name="Ren L."/>
            <person name="Wei S."/>
            <person name="Kumari S."/>
            <person name="Faga B."/>
            <person name="Levy M.J."/>
            <person name="McMahan L."/>
            <person name="Van Buren P."/>
            <person name="Vaughn M.W."/>
            <person name="Ying K."/>
            <person name="Yeh C.-T."/>
            <person name="Emrich S.J."/>
            <person name="Jia Y."/>
            <person name="Kalyanaraman A."/>
            <person name="Hsia A.-P."/>
            <person name="Barbazuk W.B."/>
            <person name="Baucom R.S."/>
            <person name="Brutnell T.P."/>
            <person name="Carpita N.C."/>
            <person name="Chaparro C."/>
            <person name="Chia J.-M."/>
            <person name="Deragon J.-M."/>
            <person name="Estill J.C."/>
            <person name="Fu Y."/>
            <person name="Jeddeloh J.A."/>
            <person name="Han Y."/>
            <person name="Lee H."/>
            <person name="Li P."/>
            <person name="Lisch D.R."/>
            <person name="Liu S."/>
            <person name="Liu Z."/>
            <person name="Nagel D.H."/>
            <person name="McCann M.C."/>
            <person name="SanMiguel P."/>
            <person name="Myers A.M."/>
            <person name="Nettleton D."/>
            <person name="Nguyen J."/>
            <person name="Penning B.W."/>
            <person name="Ponnala L."/>
            <person name="Schneider K.L."/>
            <person name="Schwartz D.C."/>
            <person name="Sharma A."/>
            <person name="Soderlund C."/>
            <person name="Springer N.M."/>
            <person name="Sun Q."/>
            <person name="Wang H."/>
            <person name="Waterman M."/>
            <person name="Westerman R."/>
            <person name="Wolfgruber T.K."/>
            <person name="Yang L."/>
            <person name="Yu Y."/>
            <person name="Zhang L."/>
            <person name="Zhou S."/>
            <person name="Zhu Q."/>
            <person name="Bennetzen J.L."/>
            <person name="Dawe R.K."/>
            <person name="Jiang J."/>
            <person name="Jiang N."/>
            <person name="Presting G.G."/>
            <person name="Wessler S.R."/>
            <person name="Aluru S."/>
            <person name="Martienssen R.A."/>
            <person name="Clifton S.W."/>
            <person name="McCombie W.R."/>
            <person name="Wing R.A."/>
            <person name="Wilson R.K."/>
        </authorList>
    </citation>
    <scope>NUCLEOTIDE SEQUENCE [LARGE SCALE GENOMIC DNA]</scope>
    <source>
        <strain evidence="3">cv. B73</strain>
    </source>
</reference>
<evidence type="ECO:0000313" key="2">
    <source>
        <dbReference type="EnsemblPlants" id="Zm00001eb332440_P001"/>
    </source>
</evidence>
<feature type="compositionally biased region" description="Polar residues" evidence="1">
    <location>
        <begin position="337"/>
        <end position="348"/>
    </location>
</feature>
<proteinExistence type="predicted"/>
<organism evidence="2 3">
    <name type="scientific">Zea mays</name>
    <name type="common">Maize</name>
    <dbReference type="NCBI Taxonomy" id="4577"/>
    <lineage>
        <taxon>Eukaryota</taxon>
        <taxon>Viridiplantae</taxon>
        <taxon>Streptophyta</taxon>
        <taxon>Embryophyta</taxon>
        <taxon>Tracheophyta</taxon>
        <taxon>Spermatophyta</taxon>
        <taxon>Magnoliopsida</taxon>
        <taxon>Liliopsida</taxon>
        <taxon>Poales</taxon>
        <taxon>Poaceae</taxon>
        <taxon>PACMAD clade</taxon>
        <taxon>Panicoideae</taxon>
        <taxon>Andropogonodae</taxon>
        <taxon>Andropogoneae</taxon>
        <taxon>Tripsacinae</taxon>
        <taxon>Zea</taxon>
    </lineage>
</organism>
<feature type="compositionally biased region" description="Basic and acidic residues" evidence="1">
    <location>
        <begin position="1"/>
        <end position="10"/>
    </location>
</feature>
<feature type="region of interest" description="Disordered" evidence="1">
    <location>
        <begin position="105"/>
        <end position="162"/>
    </location>
</feature>
<dbReference type="Gramene" id="Zm00001eb332440_T001">
    <property type="protein sequence ID" value="Zm00001eb332440_P001"/>
    <property type="gene ID" value="Zm00001eb332440"/>
</dbReference>
<evidence type="ECO:0000313" key="3">
    <source>
        <dbReference type="Proteomes" id="UP000007305"/>
    </source>
</evidence>
<feature type="region of interest" description="Disordered" evidence="1">
    <location>
        <begin position="1"/>
        <end position="54"/>
    </location>
</feature>
<dbReference type="Proteomes" id="UP000007305">
    <property type="component" value="Chromosome 8"/>
</dbReference>
<feature type="region of interest" description="Disordered" evidence="1">
    <location>
        <begin position="254"/>
        <end position="348"/>
    </location>
</feature>
<protein>
    <submittedName>
        <fullName evidence="2">Uncharacterized protein</fullName>
    </submittedName>
</protein>
<dbReference type="InParanoid" id="A0A804QJ53"/>
<feature type="compositionally biased region" description="Low complexity" evidence="1">
    <location>
        <begin position="296"/>
        <end position="319"/>
    </location>
</feature>
<sequence length="348" mass="36629">MPNGRARGDELTWLVTRGERGATSSARPDRRDSRAYGQADRPEHSLTKQMVAPTKQQKRKLLAIGRVINVNDWAGVSRFSRRLPGLEMRQLPEAGELPPLLAVSTPETESAQDGISTVQSQGRSRPRSRHARTSSMSIATPRLAGESPPPPPRTTTGTGTSSCSWRRCLRVRHARSSHTSRAAIRCRCRLPPRPSAPGGHRASVSLAYPLALGPGHHGACAPRSGVPGSDAADGACCGSSRGGHARYVAAAFTSDRTSSNSSSSSSPSSSPPSSSSSASPASEPSMDRRDMRLLMSSHSSSSSSSAMKWSSSSSWAMTSRRVGRGGASVDGEAIPSGRSSSGTCLIDE</sequence>
<feature type="compositionally biased region" description="Polar residues" evidence="1">
    <location>
        <begin position="105"/>
        <end position="123"/>
    </location>
</feature>
<dbReference type="AlphaFoldDB" id="A0A804QJ53"/>
<feature type="compositionally biased region" description="Basic and acidic residues" evidence="1">
    <location>
        <begin position="27"/>
        <end position="46"/>
    </location>
</feature>
<reference evidence="2" key="2">
    <citation type="submission" date="2019-07" db="EMBL/GenBank/DDBJ databases">
        <authorList>
            <person name="Seetharam A."/>
            <person name="Woodhouse M."/>
            <person name="Cannon E."/>
        </authorList>
    </citation>
    <scope>NUCLEOTIDE SEQUENCE [LARGE SCALE GENOMIC DNA]</scope>
    <source>
        <strain evidence="2">cv. B73</strain>
    </source>
</reference>
<evidence type="ECO:0000256" key="1">
    <source>
        <dbReference type="SAM" id="MobiDB-lite"/>
    </source>
</evidence>
<feature type="compositionally biased region" description="Low complexity" evidence="1">
    <location>
        <begin position="258"/>
        <end position="284"/>
    </location>
</feature>
<accession>A0A804QJ53</accession>
<reference evidence="2" key="3">
    <citation type="submission" date="2021-05" db="UniProtKB">
        <authorList>
            <consortium name="EnsemblPlants"/>
        </authorList>
    </citation>
    <scope>IDENTIFICATION</scope>
    <source>
        <strain evidence="2">cv. B73</strain>
    </source>
</reference>
<keyword evidence="3" id="KW-1185">Reference proteome</keyword>
<name>A0A804QJ53_MAIZE</name>